<dbReference type="GO" id="GO:0005829">
    <property type="term" value="C:cytosol"/>
    <property type="evidence" value="ECO:0007669"/>
    <property type="project" value="TreeGrafter"/>
</dbReference>
<dbReference type="Pfam" id="PF02873">
    <property type="entry name" value="MurB_C"/>
    <property type="match status" value="1"/>
</dbReference>
<keyword evidence="13 19" id="KW-0573">Peptidoglycan synthesis</keyword>
<evidence type="ECO:0000256" key="10">
    <source>
        <dbReference type="ARBA" id="ARBA00022827"/>
    </source>
</evidence>
<keyword evidence="12 19" id="KW-0133">Cell shape</keyword>
<keyword evidence="15 19" id="KW-0131">Cell cycle</keyword>
<dbReference type="OrthoDB" id="9804753at2"/>
<evidence type="ECO:0000256" key="4">
    <source>
        <dbReference type="ARBA" id="ARBA00004752"/>
    </source>
</evidence>
<dbReference type="Gene3D" id="3.90.78.10">
    <property type="entry name" value="UDP-N-acetylenolpyruvoylglucosamine reductase, C-terminal domain"/>
    <property type="match status" value="1"/>
</dbReference>
<organism evidence="21 22">
    <name type="scientific">Polystyrenella longa</name>
    <dbReference type="NCBI Taxonomy" id="2528007"/>
    <lineage>
        <taxon>Bacteria</taxon>
        <taxon>Pseudomonadati</taxon>
        <taxon>Planctomycetota</taxon>
        <taxon>Planctomycetia</taxon>
        <taxon>Planctomycetales</taxon>
        <taxon>Planctomycetaceae</taxon>
        <taxon>Polystyrenella</taxon>
    </lineage>
</organism>
<dbReference type="EC" id="1.3.1.98" evidence="5 19"/>
<protein>
    <recommendedName>
        <fullName evidence="6 19">UDP-N-acetylenolpyruvoylglucosamine reductase</fullName>
        <ecNumber evidence="5 19">1.3.1.98</ecNumber>
    </recommendedName>
    <alternativeName>
        <fullName evidence="17 19">UDP-N-acetylmuramate dehydrogenase</fullName>
    </alternativeName>
</protein>
<gene>
    <name evidence="19 21" type="primary">murB</name>
    <name evidence="21" type="ORF">Pla110_37570</name>
</gene>
<dbReference type="InterPro" id="IPR016167">
    <property type="entry name" value="FAD-bd_PCMH_sub1"/>
</dbReference>
<evidence type="ECO:0000256" key="12">
    <source>
        <dbReference type="ARBA" id="ARBA00022960"/>
    </source>
</evidence>
<name>A0A518CS11_9PLAN</name>
<keyword evidence="22" id="KW-1185">Reference proteome</keyword>
<feature type="active site" evidence="19">
    <location>
        <position position="170"/>
    </location>
</feature>
<dbReference type="GO" id="GO:0071555">
    <property type="term" value="P:cell wall organization"/>
    <property type="evidence" value="ECO:0007669"/>
    <property type="project" value="UniProtKB-KW"/>
</dbReference>
<keyword evidence="11 19" id="KW-0521">NADP</keyword>
<dbReference type="InterPro" id="IPR016169">
    <property type="entry name" value="FAD-bd_PCMH_sub2"/>
</dbReference>
<dbReference type="RefSeq" id="WP_144997826.1">
    <property type="nucleotide sequence ID" value="NZ_CP036281.1"/>
</dbReference>
<comment type="pathway">
    <text evidence="4 19">Cell wall biogenesis; peptidoglycan biosynthesis.</text>
</comment>
<dbReference type="InterPro" id="IPR003170">
    <property type="entry name" value="MurB"/>
</dbReference>
<dbReference type="NCBIfam" id="TIGR00179">
    <property type="entry name" value="murB"/>
    <property type="match status" value="1"/>
</dbReference>
<feature type="active site" description="Proton donor" evidence="19">
    <location>
        <position position="218"/>
    </location>
</feature>
<dbReference type="GO" id="GO:0008762">
    <property type="term" value="F:UDP-N-acetylmuramate dehydrogenase activity"/>
    <property type="evidence" value="ECO:0007669"/>
    <property type="project" value="UniProtKB-UniRule"/>
</dbReference>
<dbReference type="InterPro" id="IPR011601">
    <property type="entry name" value="MurB_C"/>
</dbReference>
<dbReference type="NCBIfam" id="NF010480">
    <property type="entry name" value="PRK13905.1"/>
    <property type="match status" value="1"/>
</dbReference>
<dbReference type="Gene3D" id="3.30.43.10">
    <property type="entry name" value="Uridine Diphospho-n-acetylenolpyruvylglucosamine Reductase, domain 2"/>
    <property type="match status" value="1"/>
</dbReference>
<keyword evidence="10 19" id="KW-0274">FAD</keyword>
<evidence type="ECO:0000256" key="18">
    <source>
        <dbReference type="ARBA" id="ARBA00048914"/>
    </source>
</evidence>
<dbReference type="Pfam" id="PF01565">
    <property type="entry name" value="FAD_binding_4"/>
    <property type="match status" value="1"/>
</dbReference>
<comment type="catalytic activity">
    <reaction evidence="18 19">
        <text>UDP-N-acetyl-alpha-D-muramate + NADP(+) = UDP-N-acetyl-3-O-(1-carboxyvinyl)-alpha-D-glucosamine + NADPH + H(+)</text>
        <dbReference type="Rhea" id="RHEA:12248"/>
        <dbReference type="ChEBI" id="CHEBI:15378"/>
        <dbReference type="ChEBI" id="CHEBI:57783"/>
        <dbReference type="ChEBI" id="CHEBI:58349"/>
        <dbReference type="ChEBI" id="CHEBI:68483"/>
        <dbReference type="ChEBI" id="CHEBI:70757"/>
        <dbReference type="EC" id="1.3.1.98"/>
    </reaction>
</comment>
<evidence type="ECO:0000259" key="20">
    <source>
        <dbReference type="PROSITE" id="PS51387"/>
    </source>
</evidence>
<evidence type="ECO:0000313" key="22">
    <source>
        <dbReference type="Proteomes" id="UP000317178"/>
    </source>
</evidence>
<dbReference type="Proteomes" id="UP000317178">
    <property type="component" value="Chromosome"/>
</dbReference>
<dbReference type="Gene3D" id="3.30.465.10">
    <property type="match status" value="1"/>
</dbReference>
<evidence type="ECO:0000256" key="17">
    <source>
        <dbReference type="ARBA" id="ARBA00031026"/>
    </source>
</evidence>
<dbReference type="UniPathway" id="UPA00219"/>
<keyword evidence="8 19" id="KW-0132">Cell division</keyword>
<evidence type="ECO:0000256" key="3">
    <source>
        <dbReference type="ARBA" id="ARBA00004496"/>
    </source>
</evidence>
<evidence type="ECO:0000256" key="9">
    <source>
        <dbReference type="ARBA" id="ARBA00022630"/>
    </source>
</evidence>
<proteinExistence type="inferred from homology"/>
<dbReference type="KEGG" id="plon:Pla110_37570"/>
<evidence type="ECO:0000256" key="2">
    <source>
        <dbReference type="ARBA" id="ARBA00003921"/>
    </source>
</evidence>
<dbReference type="SUPFAM" id="SSF56194">
    <property type="entry name" value="Uridine diphospho-N-Acetylenolpyruvylglucosamine reductase, MurB, C-terminal domain"/>
    <property type="match status" value="1"/>
</dbReference>
<dbReference type="PANTHER" id="PTHR21071">
    <property type="entry name" value="UDP-N-ACETYLENOLPYRUVOYLGLUCOSAMINE REDUCTASE"/>
    <property type="match status" value="1"/>
</dbReference>
<dbReference type="GO" id="GO:0008360">
    <property type="term" value="P:regulation of cell shape"/>
    <property type="evidence" value="ECO:0007669"/>
    <property type="project" value="UniProtKB-KW"/>
</dbReference>
<evidence type="ECO:0000256" key="13">
    <source>
        <dbReference type="ARBA" id="ARBA00022984"/>
    </source>
</evidence>
<keyword evidence="16 19" id="KW-0961">Cell wall biogenesis/degradation</keyword>
<dbReference type="GO" id="GO:0009252">
    <property type="term" value="P:peptidoglycan biosynthetic process"/>
    <property type="evidence" value="ECO:0007669"/>
    <property type="project" value="UniProtKB-UniRule"/>
</dbReference>
<comment type="cofactor">
    <cofactor evidence="1 19">
        <name>FAD</name>
        <dbReference type="ChEBI" id="CHEBI:57692"/>
    </cofactor>
</comment>
<evidence type="ECO:0000256" key="19">
    <source>
        <dbReference type="HAMAP-Rule" id="MF_00037"/>
    </source>
</evidence>
<dbReference type="PROSITE" id="PS51387">
    <property type="entry name" value="FAD_PCMH"/>
    <property type="match status" value="1"/>
</dbReference>
<dbReference type="GO" id="GO:0071949">
    <property type="term" value="F:FAD binding"/>
    <property type="evidence" value="ECO:0007669"/>
    <property type="project" value="InterPro"/>
</dbReference>
<evidence type="ECO:0000256" key="6">
    <source>
        <dbReference type="ARBA" id="ARBA00015188"/>
    </source>
</evidence>
<dbReference type="InterPro" id="IPR006094">
    <property type="entry name" value="Oxid_FAD_bind_N"/>
</dbReference>
<evidence type="ECO:0000256" key="15">
    <source>
        <dbReference type="ARBA" id="ARBA00023306"/>
    </source>
</evidence>
<comment type="function">
    <text evidence="2 19">Cell wall formation.</text>
</comment>
<evidence type="ECO:0000256" key="1">
    <source>
        <dbReference type="ARBA" id="ARBA00001974"/>
    </source>
</evidence>
<reference evidence="21 22" key="1">
    <citation type="submission" date="2019-02" db="EMBL/GenBank/DDBJ databases">
        <title>Deep-cultivation of Planctomycetes and their phenomic and genomic characterization uncovers novel biology.</title>
        <authorList>
            <person name="Wiegand S."/>
            <person name="Jogler M."/>
            <person name="Boedeker C."/>
            <person name="Pinto D."/>
            <person name="Vollmers J."/>
            <person name="Rivas-Marin E."/>
            <person name="Kohn T."/>
            <person name="Peeters S.H."/>
            <person name="Heuer A."/>
            <person name="Rast P."/>
            <person name="Oberbeckmann S."/>
            <person name="Bunk B."/>
            <person name="Jeske O."/>
            <person name="Meyerdierks A."/>
            <person name="Storesund J.E."/>
            <person name="Kallscheuer N."/>
            <person name="Luecker S."/>
            <person name="Lage O.M."/>
            <person name="Pohl T."/>
            <person name="Merkel B.J."/>
            <person name="Hornburger P."/>
            <person name="Mueller R.-W."/>
            <person name="Bruemmer F."/>
            <person name="Labrenz M."/>
            <person name="Spormann A.M."/>
            <person name="Op den Camp H."/>
            <person name="Overmann J."/>
            <person name="Amann R."/>
            <person name="Jetten M.S.M."/>
            <person name="Mascher T."/>
            <person name="Medema M.H."/>
            <person name="Devos D.P."/>
            <person name="Kaster A.-K."/>
            <person name="Ovreas L."/>
            <person name="Rohde M."/>
            <person name="Galperin M.Y."/>
            <person name="Jogler C."/>
        </authorList>
    </citation>
    <scope>NUCLEOTIDE SEQUENCE [LARGE SCALE GENOMIC DNA]</scope>
    <source>
        <strain evidence="21 22">Pla110</strain>
    </source>
</reference>
<keyword evidence="9 19" id="KW-0285">Flavoprotein</keyword>
<dbReference type="AlphaFoldDB" id="A0A518CS11"/>
<feature type="domain" description="FAD-binding PCMH-type" evidence="20">
    <location>
        <begin position="24"/>
        <end position="189"/>
    </location>
</feature>
<evidence type="ECO:0000256" key="5">
    <source>
        <dbReference type="ARBA" id="ARBA00012518"/>
    </source>
</evidence>
<dbReference type="SUPFAM" id="SSF56176">
    <property type="entry name" value="FAD-binding/transporter-associated domain-like"/>
    <property type="match status" value="1"/>
</dbReference>
<sequence length="292" mass="31767">MPSLDDFSEITLLNEPLAKHTWLGVGGPAQYFIEPRNFDELRDVVRCCHETETPIHILGGGSNVLVRDEGVSGVVVHFKADNFSDISFEGSEVRVQAGALLSNVISRCIQEGLGGLETLAGIPGTIGGAISGNAGGNNGDIGQFVKEVRVLTSTGEIKTRTAEEVSFSYRQSTLTDLVVLETLFSLKKEEPDEISQRMRKTWIMKKATQPLSFQSAGCIFRNPRGTKAGALIEQAGLKGTRVGNVEISDRHANFFVTQPGATAEDILKLIDLTRSKVSEQHGIDLELEIKIW</sequence>
<comment type="subcellular location">
    <subcellularLocation>
        <location evidence="3 19">Cytoplasm</location>
    </subcellularLocation>
</comment>
<evidence type="ECO:0000256" key="8">
    <source>
        <dbReference type="ARBA" id="ARBA00022618"/>
    </source>
</evidence>
<dbReference type="EMBL" id="CP036281">
    <property type="protein sequence ID" value="QDU82005.1"/>
    <property type="molecule type" value="Genomic_DNA"/>
</dbReference>
<feature type="active site" evidence="19">
    <location>
        <position position="288"/>
    </location>
</feature>
<keyword evidence="14 19" id="KW-0560">Oxidoreductase</keyword>
<accession>A0A518CS11</accession>
<evidence type="ECO:0000256" key="14">
    <source>
        <dbReference type="ARBA" id="ARBA00023002"/>
    </source>
</evidence>
<evidence type="ECO:0000256" key="16">
    <source>
        <dbReference type="ARBA" id="ARBA00023316"/>
    </source>
</evidence>
<evidence type="ECO:0000313" key="21">
    <source>
        <dbReference type="EMBL" id="QDU82005.1"/>
    </source>
</evidence>
<dbReference type="InterPro" id="IPR036318">
    <property type="entry name" value="FAD-bd_PCMH-like_sf"/>
</dbReference>
<dbReference type="InterPro" id="IPR016166">
    <property type="entry name" value="FAD-bd_PCMH"/>
</dbReference>
<comment type="similarity">
    <text evidence="19">Belongs to the MurB family.</text>
</comment>
<dbReference type="GO" id="GO:0051301">
    <property type="term" value="P:cell division"/>
    <property type="evidence" value="ECO:0007669"/>
    <property type="project" value="UniProtKB-KW"/>
</dbReference>
<dbReference type="HAMAP" id="MF_00037">
    <property type="entry name" value="MurB"/>
    <property type="match status" value="1"/>
</dbReference>
<keyword evidence="7 19" id="KW-0963">Cytoplasm</keyword>
<dbReference type="PANTHER" id="PTHR21071:SF4">
    <property type="entry name" value="UDP-N-ACETYLENOLPYRUVOYLGLUCOSAMINE REDUCTASE"/>
    <property type="match status" value="1"/>
</dbReference>
<evidence type="ECO:0000256" key="7">
    <source>
        <dbReference type="ARBA" id="ARBA00022490"/>
    </source>
</evidence>
<evidence type="ECO:0000256" key="11">
    <source>
        <dbReference type="ARBA" id="ARBA00022857"/>
    </source>
</evidence>
<dbReference type="InterPro" id="IPR036635">
    <property type="entry name" value="MurB_C_sf"/>
</dbReference>